<reference evidence="2" key="2">
    <citation type="submission" date="2020-09" db="EMBL/GenBank/DDBJ databases">
        <authorList>
            <person name="Sun Q."/>
            <person name="Zhou Y."/>
        </authorList>
    </citation>
    <scope>NUCLEOTIDE SEQUENCE</scope>
    <source>
        <strain evidence="2">CGMCC 1.15320</strain>
    </source>
</reference>
<feature type="region of interest" description="Disordered" evidence="1">
    <location>
        <begin position="108"/>
        <end position="132"/>
    </location>
</feature>
<dbReference type="Pfam" id="PF11154">
    <property type="entry name" value="DUF2934"/>
    <property type="match status" value="1"/>
</dbReference>
<dbReference type="EMBL" id="BMIF01000008">
    <property type="protein sequence ID" value="GGA72116.1"/>
    <property type="molecule type" value="Genomic_DNA"/>
</dbReference>
<feature type="region of interest" description="Disordered" evidence="1">
    <location>
        <begin position="1"/>
        <end position="96"/>
    </location>
</feature>
<feature type="compositionally biased region" description="Basic and acidic residues" evidence="1">
    <location>
        <begin position="114"/>
        <end position="132"/>
    </location>
</feature>
<sequence length="132" mass="14625">MFGPSNPMRQLTTKETTLNAKLTSKPAQPRRKTSTKATNPSEVPVRGNEIAEGTPGEAPSIHGTGFQQESGAVHPSFPDQGNASLDESAERATDEEAIRRRAYQIWEEEGYPEGGHERHWEQAARELRGERD</sequence>
<evidence type="ECO:0008006" key="4">
    <source>
        <dbReference type="Google" id="ProtNLM"/>
    </source>
</evidence>
<dbReference type="Proteomes" id="UP000636264">
    <property type="component" value="Unassembled WGS sequence"/>
</dbReference>
<proteinExistence type="predicted"/>
<name>A0A916RY90_9HYPH</name>
<evidence type="ECO:0000313" key="2">
    <source>
        <dbReference type="EMBL" id="GGA72116.1"/>
    </source>
</evidence>
<gene>
    <name evidence="2" type="ORF">GCM10011385_27470</name>
</gene>
<evidence type="ECO:0000256" key="1">
    <source>
        <dbReference type="SAM" id="MobiDB-lite"/>
    </source>
</evidence>
<evidence type="ECO:0000313" key="3">
    <source>
        <dbReference type="Proteomes" id="UP000636264"/>
    </source>
</evidence>
<protein>
    <recommendedName>
        <fullName evidence="4">DUF2934 domain-containing protein</fullName>
    </recommendedName>
</protein>
<dbReference type="InterPro" id="IPR021327">
    <property type="entry name" value="DUF2934"/>
</dbReference>
<accession>A0A916RY90</accession>
<keyword evidence="3" id="KW-1185">Reference proteome</keyword>
<dbReference type="AlphaFoldDB" id="A0A916RY90"/>
<comment type="caution">
    <text evidence="2">The sequence shown here is derived from an EMBL/GenBank/DDBJ whole genome shotgun (WGS) entry which is preliminary data.</text>
</comment>
<feature type="compositionally biased region" description="Polar residues" evidence="1">
    <location>
        <begin position="7"/>
        <end position="26"/>
    </location>
</feature>
<organism evidence="2 3">
    <name type="scientific">Nitratireductor aestuarii</name>
    <dbReference type="NCBI Taxonomy" id="1735103"/>
    <lineage>
        <taxon>Bacteria</taxon>
        <taxon>Pseudomonadati</taxon>
        <taxon>Pseudomonadota</taxon>
        <taxon>Alphaproteobacteria</taxon>
        <taxon>Hyphomicrobiales</taxon>
        <taxon>Phyllobacteriaceae</taxon>
        <taxon>Nitratireductor</taxon>
    </lineage>
</organism>
<reference evidence="2" key="1">
    <citation type="journal article" date="2014" name="Int. J. Syst. Evol. Microbiol.">
        <title>Complete genome sequence of Corynebacterium casei LMG S-19264T (=DSM 44701T), isolated from a smear-ripened cheese.</title>
        <authorList>
            <consortium name="US DOE Joint Genome Institute (JGI-PGF)"/>
            <person name="Walter F."/>
            <person name="Albersmeier A."/>
            <person name="Kalinowski J."/>
            <person name="Ruckert C."/>
        </authorList>
    </citation>
    <scope>NUCLEOTIDE SEQUENCE</scope>
    <source>
        <strain evidence="2">CGMCC 1.15320</strain>
    </source>
</reference>